<feature type="transmembrane region" description="Helical" evidence="1">
    <location>
        <begin position="9"/>
        <end position="28"/>
    </location>
</feature>
<feature type="transmembrane region" description="Helical" evidence="1">
    <location>
        <begin position="100"/>
        <end position="121"/>
    </location>
</feature>
<proteinExistence type="predicted"/>
<dbReference type="KEGG" id="pgin:FRZ67_12080"/>
<feature type="transmembrane region" description="Helical" evidence="1">
    <location>
        <begin position="142"/>
        <end position="162"/>
    </location>
</feature>
<dbReference type="EMBL" id="CP042435">
    <property type="protein sequence ID" value="QEC68004.1"/>
    <property type="molecule type" value="Genomic_DNA"/>
</dbReference>
<dbReference type="PANTHER" id="PTHR39419:SF1">
    <property type="entry name" value="SLL0814 PROTEIN"/>
    <property type="match status" value="1"/>
</dbReference>
<dbReference type="PANTHER" id="PTHR39419">
    <property type="entry name" value="SLL0814 PROTEIN"/>
    <property type="match status" value="1"/>
</dbReference>
<gene>
    <name evidence="2" type="ORF">FRZ67_12080</name>
</gene>
<dbReference type="InterPro" id="IPR007354">
    <property type="entry name" value="CruF-like"/>
</dbReference>
<organism evidence="2 3">
    <name type="scientific">Panacibacter ginsenosidivorans</name>
    <dbReference type="NCBI Taxonomy" id="1813871"/>
    <lineage>
        <taxon>Bacteria</taxon>
        <taxon>Pseudomonadati</taxon>
        <taxon>Bacteroidota</taxon>
        <taxon>Chitinophagia</taxon>
        <taxon>Chitinophagales</taxon>
        <taxon>Chitinophagaceae</taxon>
        <taxon>Panacibacter</taxon>
    </lineage>
</organism>
<feature type="transmembrane region" description="Helical" evidence="1">
    <location>
        <begin position="182"/>
        <end position="202"/>
    </location>
</feature>
<evidence type="ECO:0000313" key="3">
    <source>
        <dbReference type="Proteomes" id="UP000321533"/>
    </source>
</evidence>
<protein>
    <submittedName>
        <fullName evidence="2">Carotenoid biosynthesis protein</fullName>
    </submittedName>
</protein>
<keyword evidence="3" id="KW-1185">Reference proteome</keyword>
<keyword evidence="1" id="KW-0812">Transmembrane</keyword>
<sequence length="229" mass="26302">MITGNQRQNIALFLAILFHVCGVIGILFTPYKQWFINNTPLTLLLMAALLIFTQKDKTISFWMFAVLCFATGVIVEIVGVNTGYLFGNYSYGTVLGPKIYAVPWLIGVNWFTTVFCAGNIIHRLNEWLLQKIDVEKRPSATVQTLSFLFDAATLTTVFDWVLEPTAIRLGYWQWQPEGEIPLFNFVCWFAVSAVLLTVFRLLKFDKHNQFALHLFIIQLLFFLVLQTFL</sequence>
<keyword evidence="1" id="KW-1133">Transmembrane helix</keyword>
<name>A0A5B8V9A5_9BACT</name>
<dbReference type="RefSeq" id="WP_147189811.1">
    <property type="nucleotide sequence ID" value="NZ_CP042435.1"/>
</dbReference>
<dbReference type="Pfam" id="PF04240">
    <property type="entry name" value="Caroten_synth"/>
    <property type="match status" value="1"/>
</dbReference>
<keyword evidence="1" id="KW-0472">Membrane</keyword>
<feature type="transmembrane region" description="Helical" evidence="1">
    <location>
        <begin position="34"/>
        <end position="52"/>
    </location>
</feature>
<evidence type="ECO:0000256" key="1">
    <source>
        <dbReference type="SAM" id="Phobius"/>
    </source>
</evidence>
<dbReference type="Proteomes" id="UP000321533">
    <property type="component" value="Chromosome"/>
</dbReference>
<dbReference type="AlphaFoldDB" id="A0A5B8V9A5"/>
<evidence type="ECO:0000313" key="2">
    <source>
        <dbReference type="EMBL" id="QEC68004.1"/>
    </source>
</evidence>
<feature type="transmembrane region" description="Helical" evidence="1">
    <location>
        <begin position="59"/>
        <end position="80"/>
    </location>
</feature>
<reference evidence="2 3" key="1">
    <citation type="journal article" date="2016" name="Int. J. Syst. Evol. Microbiol.">
        <title>Panacibacter ginsenosidivorans gen. nov., sp. nov., with ginsenoside converting activity isolated from soil of a ginseng field.</title>
        <authorList>
            <person name="Siddiqi M.Z."/>
            <person name="Muhammad Shafi S."/>
            <person name="Choi K.D."/>
            <person name="Im W.T."/>
        </authorList>
    </citation>
    <scope>NUCLEOTIDE SEQUENCE [LARGE SCALE GENOMIC DNA]</scope>
    <source>
        <strain evidence="2 3">Gsoil1550</strain>
    </source>
</reference>
<feature type="transmembrane region" description="Helical" evidence="1">
    <location>
        <begin position="209"/>
        <end position="228"/>
    </location>
</feature>
<accession>A0A5B8V9A5</accession>
<dbReference type="OrthoDB" id="9811293at2"/>